<evidence type="ECO:0000313" key="3">
    <source>
        <dbReference type="EMBL" id="OSY89352.1"/>
    </source>
</evidence>
<dbReference type="OrthoDB" id="1522162at2"/>
<reference evidence="3 4" key="1">
    <citation type="submission" date="2015-03" db="EMBL/GenBank/DDBJ databases">
        <title>Genome sequence of Tenacibaculum sp. S2-2, isolated from intestinal microbiota of sea cucumber, Apostichopus japonicas.</title>
        <authorList>
            <person name="Shao Z."/>
            <person name="Wang L."/>
            <person name="Li X."/>
        </authorList>
    </citation>
    <scope>NUCLEOTIDE SEQUENCE [LARGE SCALE GENOMIC DNA]</scope>
    <source>
        <strain evidence="3 4">S2-2</strain>
    </source>
</reference>
<dbReference type="RefSeq" id="WP_086029163.1">
    <property type="nucleotide sequence ID" value="NZ_LAPZ01000001.1"/>
</dbReference>
<name>A0A1Y2PFU7_9FLAO</name>
<accession>A0A1Y2PFU7</accession>
<dbReference type="Proteomes" id="UP000194221">
    <property type="component" value="Unassembled WGS sequence"/>
</dbReference>
<dbReference type="EMBL" id="LAPZ01000001">
    <property type="protein sequence ID" value="OSY89352.1"/>
    <property type="molecule type" value="Genomic_DNA"/>
</dbReference>
<dbReference type="InterPro" id="IPR001296">
    <property type="entry name" value="Glyco_trans_1"/>
</dbReference>
<dbReference type="InParanoid" id="A0A1Y2PFU7"/>
<evidence type="ECO:0000259" key="1">
    <source>
        <dbReference type="Pfam" id="PF00534"/>
    </source>
</evidence>
<protein>
    <recommendedName>
        <fullName evidence="5">Glycosyl transferase family 1</fullName>
    </recommendedName>
</protein>
<comment type="caution">
    <text evidence="3">The sequence shown here is derived from an EMBL/GenBank/DDBJ whole genome shotgun (WGS) entry which is preliminary data.</text>
</comment>
<dbReference type="CDD" id="cd03801">
    <property type="entry name" value="GT4_PimA-like"/>
    <property type="match status" value="1"/>
</dbReference>
<dbReference type="SUPFAM" id="SSF53756">
    <property type="entry name" value="UDP-Glycosyltransferase/glycogen phosphorylase"/>
    <property type="match status" value="1"/>
</dbReference>
<dbReference type="InterPro" id="IPR028098">
    <property type="entry name" value="Glyco_trans_4-like_N"/>
</dbReference>
<dbReference type="Gene3D" id="3.40.50.2000">
    <property type="entry name" value="Glycogen Phosphorylase B"/>
    <property type="match status" value="2"/>
</dbReference>
<organism evidence="3 4">
    <name type="scientific">Tenacibaculum holothuriorum</name>
    <dbReference type="NCBI Taxonomy" id="1635173"/>
    <lineage>
        <taxon>Bacteria</taxon>
        <taxon>Pseudomonadati</taxon>
        <taxon>Bacteroidota</taxon>
        <taxon>Flavobacteriia</taxon>
        <taxon>Flavobacteriales</taxon>
        <taxon>Flavobacteriaceae</taxon>
        <taxon>Tenacibaculum</taxon>
    </lineage>
</organism>
<feature type="domain" description="Glycosyltransferase subfamily 4-like N-terminal" evidence="2">
    <location>
        <begin position="13"/>
        <end position="158"/>
    </location>
</feature>
<dbReference type="Pfam" id="PF00534">
    <property type="entry name" value="Glycos_transf_1"/>
    <property type="match status" value="1"/>
</dbReference>
<dbReference type="GO" id="GO:0016757">
    <property type="term" value="F:glycosyltransferase activity"/>
    <property type="evidence" value="ECO:0007669"/>
    <property type="project" value="InterPro"/>
</dbReference>
<feature type="domain" description="Glycosyl transferase family 1" evidence="1">
    <location>
        <begin position="173"/>
        <end position="331"/>
    </location>
</feature>
<dbReference type="PANTHER" id="PTHR12526:SF630">
    <property type="entry name" value="GLYCOSYLTRANSFERASE"/>
    <property type="match status" value="1"/>
</dbReference>
<proteinExistence type="predicted"/>
<sequence length="355" mass="40768">MNVLHISTAKDWRGGERQIYYLVKELKKYSIKQYLITPNNSELGNRLSDTLPVVYIKKPSSFSLTWIKKIYKICLEESIDIIHIHDSKAQTQAFFAKKLYKLNVKIVVTRKVIFPVKGYFSKLKYQTPIINKVVAISSAVKAELSSVVDQNQIEIIPDYIEIKEEYKNQFFPFLKDGKINIAYVAALTKEKDHITFIKTAKEILKTKNNVHFYIVGSGKLEKDIFNFIKENNLEDSITITGFINNIDTLIPNFDLLLFTSKKEGLGSTILDFFSHKIPVVATNSQGVLDLIKENETGLLCNVEDFNCLAEKTIKIIDNEELKSSLTKNAYNLLHENFTVQVCARKYESLYKKLLV</sequence>
<dbReference type="AlphaFoldDB" id="A0A1Y2PFU7"/>
<dbReference type="PANTHER" id="PTHR12526">
    <property type="entry name" value="GLYCOSYLTRANSFERASE"/>
    <property type="match status" value="1"/>
</dbReference>
<gene>
    <name evidence="3" type="ORF">WH52_01575</name>
</gene>
<dbReference type="Pfam" id="PF13439">
    <property type="entry name" value="Glyco_transf_4"/>
    <property type="match status" value="1"/>
</dbReference>
<evidence type="ECO:0000313" key="4">
    <source>
        <dbReference type="Proteomes" id="UP000194221"/>
    </source>
</evidence>
<dbReference type="STRING" id="1635173.WH52_01575"/>
<evidence type="ECO:0000259" key="2">
    <source>
        <dbReference type="Pfam" id="PF13439"/>
    </source>
</evidence>
<evidence type="ECO:0008006" key="5">
    <source>
        <dbReference type="Google" id="ProtNLM"/>
    </source>
</evidence>
<keyword evidence="4" id="KW-1185">Reference proteome</keyword>